<dbReference type="Proteomes" id="UP000283383">
    <property type="component" value="Unassembled WGS sequence"/>
</dbReference>
<dbReference type="EMBL" id="MCBQ01021518">
    <property type="protein sequence ID" value="RKF53847.1"/>
    <property type="molecule type" value="Genomic_DNA"/>
</dbReference>
<organism evidence="1 2">
    <name type="scientific">Golovinomyces cichoracearum</name>
    <dbReference type="NCBI Taxonomy" id="62708"/>
    <lineage>
        <taxon>Eukaryota</taxon>
        <taxon>Fungi</taxon>
        <taxon>Dikarya</taxon>
        <taxon>Ascomycota</taxon>
        <taxon>Pezizomycotina</taxon>
        <taxon>Leotiomycetes</taxon>
        <taxon>Erysiphales</taxon>
        <taxon>Erysiphaceae</taxon>
        <taxon>Golovinomyces</taxon>
    </lineage>
</organism>
<evidence type="ECO:0000313" key="1">
    <source>
        <dbReference type="EMBL" id="RKF53847.1"/>
    </source>
</evidence>
<protein>
    <submittedName>
        <fullName evidence="1">Uncharacterized protein</fullName>
    </submittedName>
</protein>
<sequence length="31" mass="3511">MGNVLDAVRQDTRGENVLALVEPIVHLDHLW</sequence>
<evidence type="ECO:0000313" key="2">
    <source>
        <dbReference type="Proteomes" id="UP000283383"/>
    </source>
</evidence>
<name>A0A420H8U0_9PEZI</name>
<gene>
    <name evidence="1" type="ORF">GcM3_215035</name>
</gene>
<comment type="caution">
    <text evidence="1">The sequence shown here is derived from an EMBL/GenBank/DDBJ whole genome shotgun (WGS) entry which is preliminary data.</text>
</comment>
<keyword evidence="2" id="KW-1185">Reference proteome</keyword>
<proteinExistence type="predicted"/>
<reference evidence="1 2" key="1">
    <citation type="journal article" date="2018" name="BMC Genomics">
        <title>Comparative genome analyses reveal sequence features reflecting distinct modes of host-adaptation between dicot and monocot powdery mildew.</title>
        <authorList>
            <person name="Wu Y."/>
            <person name="Ma X."/>
            <person name="Pan Z."/>
            <person name="Kale S.D."/>
            <person name="Song Y."/>
            <person name="King H."/>
            <person name="Zhang Q."/>
            <person name="Presley C."/>
            <person name="Deng X."/>
            <person name="Wei C.I."/>
            <person name="Xiao S."/>
        </authorList>
    </citation>
    <scope>NUCLEOTIDE SEQUENCE [LARGE SCALE GENOMIC DNA]</scope>
    <source>
        <strain evidence="1">UMSG3</strain>
    </source>
</reference>
<dbReference type="AlphaFoldDB" id="A0A420H8U0"/>
<accession>A0A420H8U0</accession>